<dbReference type="PANTHER" id="PTHR13205:SF15">
    <property type="entry name" value="DOLICHOL KINASE"/>
    <property type="match status" value="1"/>
</dbReference>
<evidence type="ECO:0000313" key="13">
    <source>
        <dbReference type="Proteomes" id="UP000383932"/>
    </source>
</evidence>
<evidence type="ECO:0000256" key="11">
    <source>
        <dbReference type="SAM" id="Phobius"/>
    </source>
</evidence>
<organism evidence="12 13">
    <name type="scientific">Ceratobasidium theobromae</name>
    <dbReference type="NCBI Taxonomy" id="1582974"/>
    <lineage>
        <taxon>Eukaryota</taxon>
        <taxon>Fungi</taxon>
        <taxon>Dikarya</taxon>
        <taxon>Basidiomycota</taxon>
        <taxon>Agaricomycotina</taxon>
        <taxon>Agaricomycetes</taxon>
        <taxon>Cantharellales</taxon>
        <taxon>Ceratobasidiaceae</taxon>
        <taxon>Ceratobasidium</taxon>
    </lineage>
</organism>
<dbReference type="EMBL" id="SSOP01000062">
    <property type="protein sequence ID" value="KAB5592498.1"/>
    <property type="molecule type" value="Genomic_DNA"/>
</dbReference>
<evidence type="ECO:0000256" key="7">
    <source>
        <dbReference type="ARBA" id="ARBA00022824"/>
    </source>
</evidence>
<dbReference type="GO" id="GO:0005789">
    <property type="term" value="C:endoplasmic reticulum membrane"/>
    <property type="evidence" value="ECO:0007669"/>
    <property type="project" value="UniProtKB-SubCell"/>
</dbReference>
<feature type="compositionally biased region" description="Gly residues" evidence="10">
    <location>
        <begin position="849"/>
        <end position="865"/>
    </location>
</feature>
<keyword evidence="7" id="KW-0256">Endoplasmic reticulum</keyword>
<sequence length="916" mass="99815">MAPPSYHATSTRSTPSPPPDPRESSVFTRLTISQTPATNTQIRNRRGRNATAPSFTPIRPTVDYSTTGSYLGGESTVDNDTTTDGETFVAQHFGLPKRSSTTGSSSSKPTANGAIQDSQEGRAHRITVPRQGRESPHPQSGPSSRGAGLIAQSPRYICLFPDKIYLGSSVQLDTRQTGEYALLNIGVAVAAYQLSRTEEHTGTFGASAVFIYEYGSLIVSCLFPAAPDPNVPCTPNPSERPLRQARVACTPQSGYIWMTDEKNYRECADNGESTATLLGPLVVAATLYAAKELPTSPKVVENWYMEGPLPLQEQPHDLQSLISSRRAFLQCTFLNTLILLAHMYASNRQRNWPRPENTPHEGRRIFYFVGFSACLTVVSCLAYEATRVLDLDWWSGTPRLDIICSTFFFQTALYVMIRLARRALTLGEAVLIAHGATALFLETMNISIIKQWPRSAEHIHTFREPSPLLVFQLALLPGSILIGWFLSPLLALSRHIARRPRLRLRAPHQTEQLIYRRMLATGLAAGAVLLVAGLLGGWVRWLLGGRDPWLWVLRNLAKGRRPWSRLSLVAWWGLLGSLSVAGWNRQLARSRRHTHIHTYARTPTQGQFKPKSPTATPISEVSAVGTYPPLVPRLGTLQAQAQGGVTKNPSSPLMPARDIQAVATDLLDEMDKHVPTLSRNGRRKYFHALAVLMFVPGISWDPAFTHLALSLAFALFTFAEYIRYFAIYPFGAAVHVFLSEFLDEKDSGTAILSHFYLLTGCALPVWLESPWRVLGLAGVIVLGVGDALASIIGKRLGTSRWFPSSGKTVEGTVAFAVSVLACNWVVAAGELRVHVSAETRKRGADESGGAHGVRGGAGGAAGGGVAAERQSDDPAVSVVHDGGGAVSTLRTPDTEWCPVTVVTFVASVDSPDELEE</sequence>
<dbReference type="GO" id="GO:0043048">
    <property type="term" value="P:dolichyl monophosphate biosynthetic process"/>
    <property type="evidence" value="ECO:0007669"/>
    <property type="project" value="TreeGrafter"/>
</dbReference>
<feature type="transmembrane region" description="Helical" evidence="11">
    <location>
        <begin position="327"/>
        <end position="345"/>
    </location>
</feature>
<evidence type="ECO:0000256" key="5">
    <source>
        <dbReference type="ARBA" id="ARBA00022692"/>
    </source>
</evidence>
<evidence type="ECO:0000256" key="8">
    <source>
        <dbReference type="ARBA" id="ARBA00022989"/>
    </source>
</evidence>
<feature type="transmembrane region" description="Helical" evidence="11">
    <location>
        <begin position="429"/>
        <end position="449"/>
    </location>
</feature>
<comment type="similarity">
    <text evidence="2">Belongs to the polyprenol kinase family.</text>
</comment>
<keyword evidence="6 12" id="KW-0418">Kinase</keyword>
<feature type="transmembrane region" description="Helical" evidence="11">
    <location>
        <begin position="688"/>
        <end position="715"/>
    </location>
</feature>
<keyword evidence="8 11" id="KW-1133">Transmembrane helix</keyword>
<feature type="transmembrane region" description="Helical" evidence="11">
    <location>
        <begin position="398"/>
        <end position="417"/>
    </location>
</feature>
<keyword evidence="9 11" id="KW-0472">Membrane</keyword>
<dbReference type="EC" id="2.7.1.108" evidence="3"/>
<dbReference type="InterPro" id="IPR032974">
    <property type="entry name" value="Polypren_kinase"/>
</dbReference>
<evidence type="ECO:0000256" key="10">
    <source>
        <dbReference type="SAM" id="MobiDB-lite"/>
    </source>
</evidence>
<keyword evidence="13" id="KW-1185">Reference proteome</keyword>
<dbReference type="Proteomes" id="UP000383932">
    <property type="component" value="Unassembled WGS sequence"/>
</dbReference>
<feature type="compositionally biased region" description="Polar residues" evidence="10">
    <location>
        <begin position="26"/>
        <end position="42"/>
    </location>
</feature>
<dbReference type="GO" id="GO:0004168">
    <property type="term" value="F:dolichol kinase activity"/>
    <property type="evidence" value="ECO:0007669"/>
    <property type="project" value="UniProtKB-EC"/>
</dbReference>
<accession>A0A5N5QLR2</accession>
<feature type="transmembrane region" description="Helical" evidence="11">
    <location>
        <begin position="773"/>
        <end position="792"/>
    </location>
</feature>
<feature type="transmembrane region" description="Helical" evidence="11">
    <location>
        <begin position="518"/>
        <end position="543"/>
    </location>
</feature>
<gene>
    <name evidence="12" type="ORF">CTheo_4030</name>
</gene>
<reference evidence="12 13" key="1">
    <citation type="journal article" date="2019" name="Fungal Biol. Biotechnol.">
        <title>Draft genome sequence of fastidious pathogen Ceratobasidium theobromae, which causes vascular-streak dieback in Theobroma cacao.</title>
        <authorList>
            <person name="Ali S.S."/>
            <person name="Asman A."/>
            <person name="Shao J."/>
            <person name="Firmansyah A.P."/>
            <person name="Susilo A.W."/>
            <person name="Rosmana A."/>
            <person name="McMahon P."/>
            <person name="Junaid M."/>
            <person name="Guest D."/>
            <person name="Kheng T.Y."/>
            <person name="Meinhardt L.W."/>
            <person name="Bailey B.A."/>
        </authorList>
    </citation>
    <scope>NUCLEOTIDE SEQUENCE [LARGE SCALE GENOMIC DNA]</scope>
    <source>
        <strain evidence="12 13">CT2</strain>
    </source>
</reference>
<feature type="transmembrane region" description="Helical" evidence="11">
    <location>
        <begin position="365"/>
        <end position="386"/>
    </location>
</feature>
<evidence type="ECO:0000256" key="3">
    <source>
        <dbReference type="ARBA" id="ARBA00012132"/>
    </source>
</evidence>
<feature type="transmembrane region" description="Helical" evidence="11">
    <location>
        <begin position="563"/>
        <end position="583"/>
    </location>
</feature>
<protein>
    <recommendedName>
        <fullName evidence="3">dolichol kinase</fullName>
        <ecNumber evidence="3">2.7.1.108</ecNumber>
    </recommendedName>
</protein>
<feature type="compositionally biased region" description="Polar residues" evidence="10">
    <location>
        <begin position="108"/>
        <end position="118"/>
    </location>
</feature>
<feature type="compositionally biased region" description="Polar residues" evidence="10">
    <location>
        <begin position="76"/>
        <end position="85"/>
    </location>
</feature>
<keyword evidence="4" id="KW-0808">Transferase</keyword>
<feature type="transmembrane region" description="Helical" evidence="11">
    <location>
        <begin position="750"/>
        <end position="767"/>
    </location>
</feature>
<keyword evidence="5 11" id="KW-0812">Transmembrane</keyword>
<evidence type="ECO:0000256" key="2">
    <source>
        <dbReference type="ARBA" id="ARBA00010794"/>
    </source>
</evidence>
<comment type="subcellular location">
    <subcellularLocation>
        <location evidence="1">Endoplasmic reticulum membrane</location>
        <topology evidence="1">Multi-pass membrane protein</topology>
    </subcellularLocation>
</comment>
<dbReference type="AlphaFoldDB" id="A0A5N5QLR2"/>
<dbReference type="OrthoDB" id="377083at2759"/>
<evidence type="ECO:0000256" key="1">
    <source>
        <dbReference type="ARBA" id="ARBA00004477"/>
    </source>
</evidence>
<name>A0A5N5QLR2_9AGAM</name>
<feature type="region of interest" description="Disordered" evidence="10">
    <location>
        <begin position="839"/>
        <end position="877"/>
    </location>
</feature>
<evidence type="ECO:0000313" key="12">
    <source>
        <dbReference type="EMBL" id="KAB5592498.1"/>
    </source>
</evidence>
<feature type="transmembrane region" description="Helical" evidence="11">
    <location>
        <begin position="721"/>
        <end position="738"/>
    </location>
</feature>
<proteinExistence type="inferred from homology"/>
<evidence type="ECO:0000256" key="4">
    <source>
        <dbReference type="ARBA" id="ARBA00022679"/>
    </source>
</evidence>
<feature type="transmembrane region" description="Helical" evidence="11">
    <location>
        <begin position="469"/>
        <end position="497"/>
    </location>
</feature>
<comment type="caution">
    <text evidence="12">The sequence shown here is derived from an EMBL/GenBank/DDBJ whole genome shotgun (WGS) entry which is preliminary data.</text>
</comment>
<dbReference type="PANTHER" id="PTHR13205">
    <property type="entry name" value="TRANSMEMBRANE PROTEIN 15-RELATED"/>
    <property type="match status" value="1"/>
</dbReference>
<evidence type="ECO:0000256" key="9">
    <source>
        <dbReference type="ARBA" id="ARBA00023136"/>
    </source>
</evidence>
<evidence type="ECO:0000256" key="6">
    <source>
        <dbReference type="ARBA" id="ARBA00022777"/>
    </source>
</evidence>
<feature type="region of interest" description="Disordered" evidence="10">
    <location>
        <begin position="1"/>
        <end position="147"/>
    </location>
</feature>